<feature type="compositionally biased region" description="Low complexity" evidence="1">
    <location>
        <begin position="678"/>
        <end position="691"/>
    </location>
</feature>
<feature type="compositionally biased region" description="Low complexity" evidence="1">
    <location>
        <begin position="704"/>
        <end position="729"/>
    </location>
</feature>
<keyword evidence="2" id="KW-0812">Transmembrane</keyword>
<dbReference type="EMBL" id="LR026970">
    <property type="protein sequence ID" value="VBB87242.1"/>
    <property type="molecule type" value="Genomic_DNA"/>
</dbReference>
<feature type="transmembrane region" description="Helical" evidence="2">
    <location>
        <begin position="164"/>
        <end position="184"/>
    </location>
</feature>
<feature type="transmembrane region" description="Helical" evidence="2">
    <location>
        <begin position="221"/>
        <end position="241"/>
    </location>
</feature>
<feature type="transmembrane region" description="Helical" evidence="2">
    <location>
        <begin position="196"/>
        <end position="215"/>
    </location>
</feature>
<name>A0ABY6SME7_PODCO</name>
<evidence type="ECO:0000256" key="2">
    <source>
        <dbReference type="SAM" id="Phobius"/>
    </source>
</evidence>
<dbReference type="Proteomes" id="UP000280685">
    <property type="component" value="Chromosome 7"/>
</dbReference>
<feature type="transmembrane region" description="Helical" evidence="2">
    <location>
        <begin position="325"/>
        <end position="352"/>
    </location>
</feature>
<gene>
    <name evidence="3" type="ORF">PODCO_700940</name>
</gene>
<feature type="region of interest" description="Disordered" evidence="1">
    <location>
        <begin position="678"/>
        <end position="729"/>
    </location>
</feature>
<accession>A0ABY6SME7</accession>
<keyword evidence="2" id="KW-0472">Membrane</keyword>
<sequence length="729" mass="82950">MANEHLTVDPDEDNVPLMKSPVVRVKSFPKESPSLADDQGGNPNLEILGWRESDDDHPEFEKHAEATNIEVFYDLFFAAILCVFAEVQDVTNLQQLNSFIAYFVLLWLGSWALLGLFDVRFITDSIFERSIRAVHFGVMVGFAVVAPTWSLYENKSQTYRTLSLILMASRLAMASQYGSIMWHIRRFKKTRLPMGMMVALNLVSAIIYLGVAFAFKDGTDSKLYAIWFIMVGLETLITIVLSLKFQVLSFSGTHIVSRMSLLSYIFMGEGIITVLSAVTKVVINHNSWTSATIGNVAAGISNLYLIYMIYFDWRRNLRMPLYRELLWSFLHFPFHLFLKLFILGSSQFVIWWKVIETYLSTNKMFMTALKAGDEPGFNVTTSWFVSTINGTLNEVFQLYRPKYDVTPQSISDGLALLMEIPDDFWATVQDVPEEEFLNNETVSHIINALAELLTAMQNSLFATFNVNGYSAFEGSDEVFKNAAELEERVWELNWGKFKLVFTYAYVAAGLTLITMNLLYIVSRNGGWTPFNYVRKGLNFLIGVGLCLVTLITLNTEQVLQLWGTPWPLPILVITLFVVLILNHLPQPPPIFFNGANTKRLGGDKRKKQKTGWGVVRQMGFRTGAAPAEKDTGHPGAGSAHPQEGYQAPAPGYQQQDSLVVSEQQRQYEQQYLQQQQQQQQQIYSQQQPQYQEVDIAGYPERQQYHQGYQQHHQQQQGQGYGQAPYQQGY</sequence>
<feature type="transmembrane region" description="Helical" evidence="2">
    <location>
        <begin position="133"/>
        <end position="152"/>
    </location>
</feature>
<dbReference type="PANTHER" id="PTHR42101">
    <property type="entry name" value="CHROMOSOME 16, WHOLE GENOME SHOTGUN SEQUENCE"/>
    <property type="match status" value="1"/>
</dbReference>
<evidence type="ECO:0008006" key="5">
    <source>
        <dbReference type="Google" id="ProtNLM"/>
    </source>
</evidence>
<evidence type="ECO:0000313" key="4">
    <source>
        <dbReference type="Proteomes" id="UP000280685"/>
    </source>
</evidence>
<evidence type="ECO:0000256" key="1">
    <source>
        <dbReference type="SAM" id="MobiDB-lite"/>
    </source>
</evidence>
<protein>
    <recommendedName>
        <fullName evidence="5">Low temperature requirement A</fullName>
    </recommendedName>
</protein>
<feature type="transmembrane region" description="Helical" evidence="2">
    <location>
        <begin position="500"/>
        <end position="520"/>
    </location>
</feature>
<feature type="transmembrane region" description="Helical" evidence="2">
    <location>
        <begin position="99"/>
        <end position="121"/>
    </location>
</feature>
<keyword evidence="4" id="KW-1185">Reference proteome</keyword>
<feature type="transmembrane region" description="Helical" evidence="2">
    <location>
        <begin position="261"/>
        <end position="283"/>
    </location>
</feature>
<feature type="transmembrane region" description="Helical" evidence="2">
    <location>
        <begin position="566"/>
        <end position="584"/>
    </location>
</feature>
<feature type="transmembrane region" description="Helical" evidence="2">
    <location>
        <begin position="295"/>
        <end position="313"/>
    </location>
</feature>
<dbReference type="PANTHER" id="PTHR42101:SF1">
    <property type="entry name" value="LOW TEMPERATURE REQUIREMENT A"/>
    <property type="match status" value="1"/>
</dbReference>
<feature type="region of interest" description="Disordered" evidence="1">
    <location>
        <begin position="624"/>
        <end position="650"/>
    </location>
</feature>
<keyword evidence="2" id="KW-1133">Transmembrane helix</keyword>
<organism evidence="3 4">
    <name type="scientific">Podospora comata</name>
    <dbReference type="NCBI Taxonomy" id="48703"/>
    <lineage>
        <taxon>Eukaryota</taxon>
        <taxon>Fungi</taxon>
        <taxon>Dikarya</taxon>
        <taxon>Ascomycota</taxon>
        <taxon>Pezizomycotina</taxon>
        <taxon>Sordariomycetes</taxon>
        <taxon>Sordariomycetidae</taxon>
        <taxon>Sordariales</taxon>
        <taxon>Podosporaceae</taxon>
        <taxon>Podospora</taxon>
    </lineage>
</organism>
<reference evidence="3" key="1">
    <citation type="submission" date="2018-02" db="EMBL/GenBank/DDBJ databases">
        <authorList>
            <person name="Silar P."/>
        </authorList>
    </citation>
    <scope>NUCLEOTIDE SEQUENCE [LARGE SCALE GENOMIC DNA]</scope>
    <source>
        <strain evidence="3">T</strain>
    </source>
</reference>
<evidence type="ECO:0000313" key="3">
    <source>
        <dbReference type="EMBL" id="VBB87242.1"/>
    </source>
</evidence>
<proteinExistence type="predicted"/>
<feature type="transmembrane region" description="Helical" evidence="2">
    <location>
        <begin position="532"/>
        <end position="554"/>
    </location>
</feature>